<evidence type="ECO:0000313" key="2">
    <source>
        <dbReference type="Proteomes" id="UP000198729"/>
    </source>
</evidence>
<proteinExistence type="predicted"/>
<organism evidence="1 2">
    <name type="scientific">Nitrosomonas mobilis</name>
    <dbReference type="NCBI Taxonomy" id="51642"/>
    <lineage>
        <taxon>Bacteria</taxon>
        <taxon>Pseudomonadati</taxon>
        <taxon>Pseudomonadota</taxon>
        <taxon>Betaproteobacteria</taxon>
        <taxon>Nitrosomonadales</taxon>
        <taxon>Nitrosomonadaceae</taxon>
        <taxon>Nitrosomonas</taxon>
    </lineage>
</organism>
<dbReference type="AlphaFoldDB" id="A0A1G5SE27"/>
<evidence type="ECO:0000313" key="1">
    <source>
        <dbReference type="EMBL" id="SCZ85368.1"/>
    </source>
</evidence>
<sequence>MAEFDVEPASVVYARIEFEPRRLLVDEKTDFAPHFRRCELLTGGGQGCGCASNNSR</sequence>
<dbReference type="RefSeq" id="WP_176753867.1">
    <property type="nucleotide sequence ID" value="NZ_FMWO01000044.1"/>
</dbReference>
<keyword evidence="2" id="KW-1185">Reference proteome</keyword>
<dbReference type="Proteomes" id="UP000198729">
    <property type="component" value="Unassembled WGS sequence"/>
</dbReference>
<dbReference type="EMBL" id="FMWO01000044">
    <property type="protein sequence ID" value="SCZ85368.1"/>
    <property type="molecule type" value="Genomic_DNA"/>
</dbReference>
<protein>
    <submittedName>
        <fullName evidence="1">Uncharacterized protein</fullName>
    </submittedName>
</protein>
<name>A0A1G5SE27_9PROT</name>
<gene>
    <name evidence="1" type="ORF">NSMM_370147</name>
</gene>
<reference evidence="1 2" key="1">
    <citation type="submission" date="2016-10" db="EMBL/GenBank/DDBJ databases">
        <authorList>
            <person name="de Groot N.N."/>
        </authorList>
    </citation>
    <scope>NUCLEOTIDE SEQUENCE [LARGE SCALE GENOMIC DNA]</scope>
    <source>
        <strain evidence="1">1</strain>
    </source>
</reference>
<accession>A0A1G5SE27</accession>